<dbReference type="RefSeq" id="WP_134046189.1">
    <property type="nucleotide sequence ID" value="NZ_FOWW01000005.1"/>
</dbReference>
<dbReference type="Proteomes" id="UP000198727">
    <property type="component" value="Unassembled WGS sequence"/>
</dbReference>
<dbReference type="EMBL" id="FOWW01000005">
    <property type="protein sequence ID" value="SFQ20606.1"/>
    <property type="molecule type" value="Genomic_DNA"/>
</dbReference>
<evidence type="ECO:0000313" key="2">
    <source>
        <dbReference type="EMBL" id="SFQ20606.1"/>
    </source>
</evidence>
<feature type="region of interest" description="Disordered" evidence="1">
    <location>
        <begin position="20"/>
        <end position="60"/>
    </location>
</feature>
<keyword evidence="3" id="KW-1185">Reference proteome</keyword>
<dbReference type="STRING" id="587909.SAMN05421810_105169"/>
<feature type="compositionally biased region" description="Low complexity" evidence="1">
    <location>
        <begin position="34"/>
        <end position="44"/>
    </location>
</feature>
<name>A0A1I5WMJ4_9PSEU</name>
<evidence type="ECO:0000256" key="1">
    <source>
        <dbReference type="SAM" id="MobiDB-lite"/>
    </source>
</evidence>
<sequence>MDELDPRAGLLGMTELDTGGLREMLDVPPPGELPGVVAAAARPGSGSGRAGSTTVIGRGG</sequence>
<reference evidence="3" key="1">
    <citation type="submission" date="2016-10" db="EMBL/GenBank/DDBJ databases">
        <authorList>
            <person name="Varghese N."/>
            <person name="Submissions S."/>
        </authorList>
    </citation>
    <scope>NUCLEOTIDE SEQUENCE [LARGE SCALE GENOMIC DNA]</scope>
    <source>
        <strain evidence="3">CGMCC 4.5579</strain>
    </source>
</reference>
<evidence type="ECO:0000313" key="3">
    <source>
        <dbReference type="Proteomes" id="UP000198727"/>
    </source>
</evidence>
<proteinExistence type="predicted"/>
<gene>
    <name evidence="2" type="ORF">SAMN05421810_105169</name>
</gene>
<accession>A0A1I5WMJ4</accession>
<protein>
    <submittedName>
        <fullName evidence="2">Uncharacterized protein</fullName>
    </submittedName>
</protein>
<organism evidence="2 3">
    <name type="scientific">Amycolatopsis arida</name>
    <dbReference type="NCBI Taxonomy" id="587909"/>
    <lineage>
        <taxon>Bacteria</taxon>
        <taxon>Bacillati</taxon>
        <taxon>Actinomycetota</taxon>
        <taxon>Actinomycetes</taxon>
        <taxon>Pseudonocardiales</taxon>
        <taxon>Pseudonocardiaceae</taxon>
        <taxon>Amycolatopsis</taxon>
    </lineage>
</organism>
<dbReference type="AlphaFoldDB" id="A0A1I5WMJ4"/>